<dbReference type="SUPFAM" id="SSF53335">
    <property type="entry name" value="S-adenosyl-L-methionine-dependent methyltransferases"/>
    <property type="match status" value="1"/>
</dbReference>
<dbReference type="PRINTS" id="PR00507">
    <property type="entry name" value="N12N6MTFRASE"/>
</dbReference>
<reference evidence="7 8" key="1">
    <citation type="submission" date="2020-11" db="EMBL/GenBank/DDBJ databases">
        <title>Hymenobacter sp.</title>
        <authorList>
            <person name="Kim M.K."/>
        </authorList>
    </citation>
    <scope>NUCLEOTIDE SEQUENCE [LARGE SCALE GENOMIC DNA]</scope>
    <source>
        <strain evidence="7 8">BT594</strain>
    </source>
</reference>
<dbReference type="Pfam" id="PF02384">
    <property type="entry name" value="N6_Mtase"/>
    <property type="match status" value="1"/>
</dbReference>
<evidence type="ECO:0000256" key="5">
    <source>
        <dbReference type="ARBA" id="ARBA00022747"/>
    </source>
</evidence>
<evidence type="ECO:0000313" key="8">
    <source>
        <dbReference type="Proteomes" id="UP000601099"/>
    </source>
</evidence>
<accession>A0ABS0KZD3</accession>
<keyword evidence="5" id="KW-0680">Restriction system</keyword>
<organism evidence="7 8">
    <name type="scientific">Hymenobacter guriensis</name>
    <dbReference type="NCBI Taxonomy" id="2793065"/>
    <lineage>
        <taxon>Bacteria</taxon>
        <taxon>Pseudomonadati</taxon>
        <taxon>Bacteroidota</taxon>
        <taxon>Cytophagia</taxon>
        <taxon>Cytophagales</taxon>
        <taxon>Hymenobacteraceae</taxon>
        <taxon>Hymenobacter</taxon>
    </lineage>
</organism>
<keyword evidence="4" id="KW-0949">S-adenosyl-L-methionine</keyword>
<dbReference type="Gene3D" id="3.40.50.150">
    <property type="entry name" value="Vaccinia Virus protein VP39"/>
    <property type="match status" value="1"/>
</dbReference>
<dbReference type="RefSeq" id="WP_196953596.1">
    <property type="nucleotide sequence ID" value="NZ_JADWYK010000001.1"/>
</dbReference>
<evidence type="ECO:0000313" key="7">
    <source>
        <dbReference type="EMBL" id="MBG8552569.1"/>
    </source>
</evidence>
<gene>
    <name evidence="7" type="ORF">I5L79_03375</name>
</gene>
<evidence type="ECO:0000256" key="2">
    <source>
        <dbReference type="ARBA" id="ARBA00022603"/>
    </source>
</evidence>
<protein>
    <submittedName>
        <fullName evidence="7">N-6 DNA methylase</fullName>
    </submittedName>
</protein>
<evidence type="ECO:0000256" key="1">
    <source>
        <dbReference type="ARBA" id="ARBA00006594"/>
    </source>
</evidence>
<evidence type="ECO:0000256" key="4">
    <source>
        <dbReference type="ARBA" id="ARBA00022691"/>
    </source>
</evidence>
<dbReference type="InterPro" id="IPR002052">
    <property type="entry name" value="DNA_methylase_N6_adenine_CS"/>
</dbReference>
<dbReference type="CDD" id="cd02440">
    <property type="entry name" value="AdoMet_MTases"/>
    <property type="match status" value="1"/>
</dbReference>
<comment type="similarity">
    <text evidence="1">Belongs to the N(4)/N(6)-methyltransferase family.</text>
</comment>
<dbReference type="GO" id="GO:0032259">
    <property type="term" value="P:methylation"/>
    <property type="evidence" value="ECO:0007669"/>
    <property type="project" value="UniProtKB-KW"/>
</dbReference>
<dbReference type="InterPro" id="IPR050953">
    <property type="entry name" value="N4_N6_ade-DNA_methylase"/>
</dbReference>
<evidence type="ECO:0000256" key="3">
    <source>
        <dbReference type="ARBA" id="ARBA00022679"/>
    </source>
</evidence>
<dbReference type="GO" id="GO:0008168">
    <property type="term" value="F:methyltransferase activity"/>
    <property type="evidence" value="ECO:0007669"/>
    <property type="project" value="UniProtKB-KW"/>
</dbReference>
<sequence length="784" mass="90317">MQDLRNITDWKNSIGLLPIKLFSESTSDSNFILLNGGKGDFCLQTAGDTHDDNYYYSSSWSSNTKNYVSVCDDHVKLYNWRNKKVEKINKKIILDNYSKFYDYIVKTSLNSQYDIIPFVISIFRKLRNLENDKSGGIRSLNLLFLLLASYNDDVAFNEIDKSTWGIQDIDFINPEFERYVQEFSKGLLGQRPDIDLIIRHSSGLLFQEAQKEALFFDKNLDLFTGTLSSNYKTRKLLYSSVHYTPAYIARTIVENALNAIDLASINNLKILDPSCGSAEFLMEILKQLKSRNYNGNVTVIGWDTSISAINTAKFLLTYEKREWSNRLSLDIRLVDDSLSEDWDNDYDFILMNPPFVSWDQMPKEARDTVKETLGAAFNGKPNQASAFFFKAVECLKPSGVIGCVIPTSLFSLSSYKEVRSRVSDSMSFSLIGKLGNFVFEDALADISILVGQKPKSNILPLLVWTRNEKGVVSDTLRDLRKLQYENLPSIDHRDYSIYTPDFFPLYGDNWKPIPLRENRLFKNIERFVIERSLTRIGDIFSTQQGVRTGNNSVFKISSGEYLALNDNEKLCFRPVIDNNSIKNGILVKDNYVWYPYSGSGLIIENENELISKASWFYHERLLPNKQLLEARPSLSKNKKWWELSEPRSWQFERKSMLCSTEFGRSDSFAFDIKNEFVIERGYGWLPKKKMSDNDKFFYLALFSSPLFDSLLSIYSKQLSGIDGWDLGKQYTRNIPIPNVFLNDLTESVAYRSMVNFGRAMSDGNFYSPNLINEIVTQYLYPYSL</sequence>
<proteinExistence type="inferred from homology"/>
<dbReference type="PANTHER" id="PTHR33841:SF5">
    <property type="entry name" value="DNA METHYLASE (MODIFICATION METHYLASE) (METHYLTRANSFERASE)-RELATED"/>
    <property type="match status" value="1"/>
</dbReference>
<name>A0ABS0KZD3_9BACT</name>
<dbReference type="EMBL" id="JADWYK010000001">
    <property type="protein sequence ID" value="MBG8552569.1"/>
    <property type="molecule type" value="Genomic_DNA"/>
</dbReference>
<keyword evidence="2 7" id="KW-0489">Methyltransferase</keyword>
<keyword evidence="3" id="KW-0808">Transferase</keyword>
<evidence type="ECO:0000259" key="6">
    <source>
        <dbReference type="Pfam" id="PF02384"/>
    </source>
</evidence>
<feature type="domain" description="DNA methylase adenine-specific" evidence="6">
    <location>
        <begin position="242"/>
        <end position="487"/>
    </location>
</feature>
<dbReference type="InterPro" id="IPR029063">
    <property type="entry name" value="SAM-dependent_MTases_sf"/>
</dbReference>
<dbReference type="PANTHER" id="PTHR33841">
    <property type="entry name" value="DNA METHYLTRANSFERASE YEEA-RELATED"/>
    <property type="match status" value="1"/>
</dbReference>
<dbReference type="PROSITE" id="PS00092">
    <property type="entry name" value="N6_MTASE"/>
    <property type="match status" value="1"/>
</dbReference>
<keyword evidence="8" id="KW-1185">Reference proteome</keyword>
<dbReference type="InterPro" id="IPR003356">
    <property type="entry name" value="DNA_methylase_A-5"/>
</dbReference>
<comment type="caution">
    <text evidence="7">The sequence shown here is derived from an EMBL/GenBank/DDBJ whole genome shotgun (WGS) entry which is preliminary data.</text>
</comment>
<dbReference type="Proteomes" id="UP000601099">
    <property type="component" value="Unassembled WGS sequence"/>
</dbReference>